<evidence type="ECO:0000313" key="3">
    <source>
        <dbReference type="Proteomes" id="UP001058461"/>
    </source>
</evidence>
<feature type="transmembrane region" description="Helical" evidence="1">
    <location>
        <begin position="135"/>
        <end position="155"/>
    </location>
</feature>
<organism evidence="2 3">
    <name type="scientific">Marinobacterium rhizophilum</name>
    <dbReference type="NCBI Taxonomy" id="420402"/>
    <lineage>
        <taxon>Bacteria</taxon>
        <taxon>Pseudomonadati</taxon>
        <taxon>Pseudomonadota</taxon>
        <taxon>Gammaproteobacteria</taxon>
        <taxon>Oceanospirillales</taxon>
        <taxon>Oceanospirillaceae</taxon>
        <taxon>Marinobacterium</taxon>
    </lineage>
</organism>
<evidence type="ECO:0000256" key="1">
    <source>
        <dbReference type="SAM" id="Phobius"/>
    </source>
</evidence>
<keyword evidence="1" id="KW-1133">Transmembrane helix</keyword>
<gene>
    <name evidence="2" type="ORF">KDW95_05480</name>
</gene>
<keyword evidence="1" id="KW-0812">Transmembrane</keyword>
<reference evidence="2" key="1">
    <citation type="submission" date="2021-04" db="EMBL/GenBank/DDBJ databases">
        <title>Oceanospirillales bacteria with DddD are important DMSP degraders in coastal seawater.</title>
        <authorList>
            <person name="Liu J."/>
        </authorList>
    </citation>
    <scope>NUCLEOTIDE SEQUENCE</scope>
    <source>
        <strain evidence="2">D13-1</strain>
    </source>
</reference>
<sequence>MNNQRWEIALGGFAVVFALLTVLAWIPASVESGLIEQVRRQVIIGDALMPTVCAVLIGGIGLMLLTRRAPHTEGADKTAGLSAANLRFASVLAGVIGLGLALMVNLGPWSVELAQALGADLPAYRDLRDTAPWKYIGYLAGGFVIVMGLVSFIQGRIAVRSALVALVSVLVMAMIIDLPFEHLLLPPNGDQ</sequence>
<name>A0ABY5HNG1_9GAMM</name>
<dbReference type="EMBL" id="CP073347">
    <property type="protein sequence ID" value="UTW13113.1"/>
    <property type="molecule type" value="Genomic_DNA"/>
</dbReference>
<feature type="transmembrane region" description="Helical" evidence="1">
    <location>
        <begin position="47"/>
        <end position="65"/>
    </location>
</feature>
<feature type="transmembrane region" description="Helical" evidence="1">
    <location>
        <begin position="162"/>
        <end position="180"/>
    </location>
</feature>
<dbReference type="Proteomes" id="UP001058461">
    <property type="component" value="Chromosome"/>
</dbReference>
<evidence type="ECO:0000313" key="2">
    <source>
        <dbReference type="EMBL" id="UTW13113.1"/>
    </source>
</evidence>
<evidence type="ECO:0008006" key="4">
    <source>
        <dbReference type="Google" id="ProtNLM"/>
    </source>
</evidence>
<accession>A0ABY5HNG1</accession>
<feature type="transmembrane region" description="Helical" evidence="1">
    <location>
        <begin position="86"/>
        <end position="104"/>
    </location>
</feature>
<protein>
    <recommendedName>
        <fullName evidence="4">Tripartite tricarboxylate transporter TctB family protein</fullName>
    </recommendedName>
</protein>
<keyword evidence="1" id="KW-0472">Membrane</keyword>
<keyword evidence="3" id="KW-1185">Reference proteome</keyword>
<feature type="transmembrane region" description="Helical" evidence="1">
    <location>
        <begin position="7"/>
        <end position="27"/>
    </location>
</feature>
<proteinExistence type="predicted"/>
<dbReference type="RefSeq" id="WP_255855278.1">
    <property type="nucleotide sequence ID" value="NZ_CP073347.1"/>
</dbReference>